<dbReference type="GO" id="GO:0005829">
    <property type="term" value="C:cytosol"/>
    <property type="evidence" value="ECO:0007669"/>
    <property type="project" value="TreeGrafter"/>
</dbReference>
<evidence type="ECO:0000256" key="2">
    <source>
        <dbReference type="ARBA" id="ARBA00022840"/>
    </source>
</evidence>
<evidence type="ECO:0000256" key="1">
    <source>
        <dbReference type="ARBA" id="ARBA00022741"/>
    </source>
</evidence>
<dbReference type="GO" id="GO:0140662">
    <property type="term" value="F:ATP-dependent protein folding chaperone"/>
    <property type="evidence" value="ECO:0007669"/>
    <property type="project" value="InterPro"/>
</dbReference>
<gene>
    <name evidence="4" type="primary">pss1</name>
    <name evidence="4" type="ORF">AK812_SmicGene33550</name>
</gene>
<organism evidence="4 5">
    <name type="scientific">Symbiodinium microadriaticum</name>
    <name type="common">Dinoflagellate</name>
    <name type="synonym">Zooxanthella microadriatica</name>
    <dbReference type="NCBI Taxonomy" id="2951"/>
    <lineage>
        <taxon>Eukaryota</taxon>
        <taxon>Sar</taxon>
        <taxon>Alveolata</taxon>
        <taxon>Dinophyceae</taxon>
        <taxon>Suessiales</taxon>
        <taxon>Symbiodiniaceae</taxon>
        <taxon>Symbiodinium</taxon>
    </lineage>
</organism>
<evidence type="ECO:0000313" key="5">
    <source>
        <dbReference type="Proteomes" id="UP000186817"/>
    </source>
</evidence>
<evidence type="ECO:0000313" key="4">
    <source>
        <dbReference type="EMBL" id="OLP85456.1"/>
    </source>
</evidence>
<comment type="caution">
    <text evidence="4">The sequence shown here is derived from an EMBL/GenBank/DDBJ whole genome shotgun (WGS) entry which is preliminary data.</text>
</comment>
<dbReference type="GO" id="GO:0005634">
    <property type="term" value="C:nucleus"/>
    <property type="evidence" value="ECO:0007669"/>
    <property type="project" value="TreeGrafter"/>
</dbReference>
<dbReference type="InterPro" id="IPR043129">
    <property type="entry name" value="ATPase_NBD"/>
</dbReference>
<dbReference type="EMBL" id="LSRX01000976">
    <property type="protein sequence ID" value="OLP85456.1"/>
    <property type="molecule type" value="Genomic_DNA"/>
</dbReference>
<dbReference type="Proteomes" id="UP000186817">
    <property type="component" value="Unassembled WGS sequence"/>
</dbReference>
<keyword evidence="5" id="KW-1185">Reference proteome</keyword>
<accession>A0A1Q9CRA6</accession>
<dbReference type="PANTHER" id="PTHR45639">
    <property type="entry name" value="HSC70CB, ISOFORM G-RELATED"/>
    <property type="match status" value="1"/>
</dbReference>
<dbReference type="GO" id="GO:0005524">
    <property type="term" value="F:ATP binding"/>
    <property type="evidence" value="ECO:0007669"/>
    <property type="project" value="UniProtKB-KW"/>
</dbReference>
<dbReference type="InterPro" id="IPR013126">
    <property type="entry name" value="Hsp_70_fam"/>
</dbReference>
<dbReference type="Gene3D" id="3.30.420.40">
    <property type="match status" value="1"/>
</dbReference>
<evidence type="ECO:0000256" key="3">
    <source>
        <dbReference type="SAM" id="MobiDB-lite"/>
    </source>
</evidence>
<sequence length="618" mass="69617">MTVLLYKIHHYATTRKISVSFSYRQDVGVAAVRSLALSLRFSRIGHFLGRNALALPEASESLLTDSDKTAEFISVRFPGQPKTQGRLDEGTTAAANGEDPTTAEAETGGGEQGGGQRQHAHTFRLCFKVQIPCSLKGFSKMAPKTLPSYDVDRDFRYFFFNDIMAEWSGLTPAFLTSGRNAKSDFPLDFEAYFRDDVAVCMQFDFPSVKKIIEHWQPPHMNTLLHTRKTCMHFAGEKYMLGCVAPADDTELGITTFRARRHSPEQPPLAHVNEDWYEAAWSQLPQSACFVDADSGELSSVNLLCEHDGHQAALKEVVALCLERAHKTEAACWQFGGVKGLFDNATARVWMWRFDGSQHQPRGLGQLAMSWRPSADLRVADCVIGVPSYYSDVHRQAAAQLYELVSRLGCQGAAASIRKVIHFRLRQVVTKAEELGVDRHCWMQPRLPAFQCFATRRFVTSQRRNMWVRSNDFDAEKPCTVAFCNMGHTMFSVSIVQFVKGKLTAGVTVNARREEETVLMLVFWSDSLETLATMTECLMREFARQFEKKVGCNPLSSKKAAFKLEEAVTKTKKILSANNEAQLSVECLMEAIEFWDEDFGSTITRDVFLEMCQPMMERL</sequence>
<proteinExistence type="predicted"/>
<keyword evidence="4" id="KW-0346">Stress response</keyword>
<feature type="compositionally biased region" description="Gly residues" evidence="3">
    <location>
        <begin position="107"/>
        <end position="116"/>
    </location>
</feature>
<feature type="region of interest" description="Disordered" evidence="3">
    <location>
        <begin position="79"/>
        <end position="117"/>
    </location>
</feature>
<reference evidence="4 5" key="1">
    <citation type="submission" date="2016-02" db="EMBL/GenBank/DDBJ databases">
        <title>Genome analysis of coral dinoflagellate symbionts highlights evolutionary adaptations to a symbiotic lifestyle.</title>
        <authorList>
            <person name="Aranda M."/>
            <person name="Li Y."/>
            <person name="Liew Y.J."/>
            <person name="Baumgarten S."/>
            <person name="Simakov O."/>
            <person name="Wilson M."/>
            <person name="Piel J."/>
            <person name="Ashoor H."/>
            <person name="Bougouffa S."/>
            <person name="Bajic V.B."/>
            <person name="Ryu T."/>
            <person name="Ravasi T."/>
            <person name="Bayer T."/>
            <person name="Micklem G."/>
            <person name="Kim H."/>
            <person name="Bhak J."/>
            <person name="Lajeunesse T.C."/>
            <person name="Voolstra C.R."/>
        </authorList>
    </citation>
    <scope>NUCLEOTIDE SEQUENCE [LARGE SCALE GENOMIC DNA]</scope>
    <source>
        <strain evidence="4 5">CCMP2467</strain>
    </source>
</reference>
<dbReference type="SUPFAM" id="SSF53067">
    <property type="entry name" value="Actin-like ATPase domain"/>
    <property type="match status" value="1"/>
</dbReference>
<keyword evidence="1" id="KW-0547">Nucleotide-binding</keyword>
<dbReference type="AlphaFoldDB" id="A0A1Q9CRA6"/>
<dbReference type="OrthoDB" id="431859at2759"/>
<name>A0A1Q9CRA6_SYMMI</name>
<protein>
    <submittedName>
        <fullName evidence="4">Heat shock protein-like pss1</fullName>
    </submittedName>
</protein>
<dbReference type="Pfam" id="PF00012">
    <property type="entry name" value="HSP70"/>
    <property type="match status" value="1"/>
</dbReference>
<dbReference type="Gene3D" id="3.90.640.10">
    <property type="entry name" value="Actin, Chain A, domain 4"/>
    <property type="match status" value="1"/>
</dbReference>
<keyword evidence="2" id="KW-0067">ATP-binding</keyword>
<dbReference type="PANTHER" id="PTHR45639:SF4">
    <property type="entry name" value="HSC70CB, ISOFORM G"/>
    <property type="match status" value="1"/>
</dbReference>